<dbReference type="GO" id="GO:0046872">
    <property type="term" value="F:metal ion binding"/>
    <property type="evidence" value="ECO:0007669"/>
    <property type="project" value="UniProtKB-KW"/>
</dbReference>
<evidence type="ECO:0000256" key="3">
    <source>
        <dbReference type="ARBA" id="ARBA00022729"/>
    </source>
</evidence>
<dbReference type="RefSeq" id="WP_013549564.1">
    <property type="nucleotide sequence ID" value="NC_014934.1"/>
</dbReference>
<feature type="binding site" evidence="6">
    <location>
        <begin position="177"/>
        <end position="179"/>
    </location>
    <ligand>
        <name>substrate</name>
    </ligand>
</feature>
<keyword evidence="9" id="KW-1185">Reference proteome</keyword>
<feature type="signal peptide" evidence="7">
    <location>
        <begin position="1"/>
        <end position="24"/>
    </location>
</feature>
<dbReference type="PANTHER" id="PTHR10151">
    <property type="entry name" value="ECTONUCLEOTIDE PYROPHOSPHATASE/PHOSPHODIESTERASE"/>
    <property type="match status" value="1"/>
</dbReference>
<dbReference type="EMBL" id="CP002453">
    <property type="protein sequence ID" value="ADV48074.1"/>
    <property type="molecule type" value="Genomic_DNA"/>
</dbReference>
<dbReference type="AlphaFoldDB" id="E6XE08"/>
<evidence type="ECO:0000313" key="8">
    <source>
        <dbReference type="EMBL" id="ADV48074.1"/>
    </source>
</evidence>
<dbReference type="NCBIfam" id="NF042991">
    <property type="entry name" value="alk_phos_PafA"/>
    <property type="match status" value="1"/>
</dbReference>
<dbReference type="SUPFAM" id="SSF53649">
    <property type="entry name" value="Alkaline phosphatase-like"/>
    <property type="match status" value="1"/>
</dbReference>
<proteinExistence type="predicted"/>
<evidence type="ECO:0000313" key="9">
    <source>
        <dbReference type="Proteomes" id="UP000008634"/>
    </source>
</evidence>
<feature type="active site" description="Phosphothreonine intermediate" evidence="5">
    <location>
        <position position="95"/>
    </location>
</feature>
<dbReference type="GO" id="GO:0004035">
    <property type="term" value="F:alkaline phosphatase activity"/>
    <property type="evidence" value="ECO:0007669"/>
    <property type="project" value="InterPro"/>
</dbReference>
<dbReference type="InterPro" id="IPR017850">
    <property type="entry name" value="Alkaline_phosphatase_core_sf"/>
</dbReference>
<dbReference type="Proteomes" id="UP000008634">
    <property type="component" value="Chromosome"/>
</dbReference>
<evidence type="ECO:0000256" key="1">
    <source>
        <dbReference type="ARBA" id="ARBA00022553"/>
    </source>
</evidence>
<evidence type="ECO:0000256" key="4">
    <source>
        <dbReference type="PIRNR" id="PIRNR031924"/>
    </source>
</evidence>
<dbReference type="InterPro" id="IPR026263">
    <property type="entry name" value="Alkaline_phosphatase_prok"/>
</dbReference>
<dbReference type="CDD" id="cd16016">
    <property type="entry name" value="AP-SPAP"/>
    <property type="match status" value="1"/>
</dbReference>
<organism evidence="8 9">
    <name type="scientific">Cellulophaga algicola (strain DSM 14237 / IC166 / ACAM 630)</name>
    <dbReference type="NCBI Taxonomy" id="688270"/>
    <lineage>
        <taxon>Bacteria</taxon>
        <taxon>Pseudomonadati</taxon>
        <taxon>Bacteroidota</taxon>
        <taxon>Flavobacteriia</taxon>
        <taxon>Flavobacteriales</taxon>
        <taxon>Flavobacteriaceae</taxon>
        <taxon>Cellulophaga</taxon>
    </lineage>
</organism>
<dbReference type="KEGG" id="cao:Celal_0739"/>
<protein>
    <submittedName>
        <fullName evidence="8">Type I phosphodiesterase/nucleotide pyrophosphatase</fullName>
    </submittedName>
</protein>
<dbReference type="Pfam" id="PF01663">
    <property type="entry name" value="Phosphodiest"/>
    <property type="match status" value="1"/>
</dbReference>
<dbReference type="HOGENOM" id="CLU_034095_0_0_10"/>
<dbReference type="STRING" id="688270.Celal_0739"/>
<evidence type="ECO:0000256" key="2">
    <source>
        <dbReference type="ARBA" id="ARBA00022723"/>
    </source>
</evidence>
<evidence type="ECO:0000256" key="7">
    <source>
        <dbReference type="SAM" id="SignalP"/>
    </source>
</evidence>
<dbReference type="Gene3D" id="3.30.1360.150">
    <property type="match status" value="1"/>
</dbReference>
<dbReference type="PANTHER" id="PTHR10151:SF120">
    <property type="entry name" value="BIS(5'-ADENOSYL)-TRIPHOSPHATASE"/>
    <property type="match status" value="1"/>
</dbReference>
<sequence length="561" mass="62277">MNYKNSAVVLLTAFMYFTTSTVQAQRKSKKNKEEKTIVEAPFVRPKLVVGIVVDQMRYDYLTRFYDQYGEGGFKRLMNEGFNCKNNHFNYAPTYTAPGHTSVYTGTTPATHGIIGNNWYDKELDKEVYCVTDANYTSVGTTSDAGQVSPFQNAVTTVTDELRLHTQMRGKVIGIALKDRGAVLPAGHTANAAYWFHGKDEGRWITSSFYRSDLPKWVLDFNASGKAVSYKKPWNTLKSIDTYLESGTDDNAYEGKFKGEVNSAFPHDIPALWDENGQFDLLKATPSGNSLTADFAIAALDGESLGADAITDFLAVSFSSTDYVGHMYGVNSKEVEDTYLNLDADLERLLNTLDEKVGEGEYTVFLTADHAAVDVPSYLKDQKIPAGYTDNNALKDKFTQFLKYTYGTEDIVKNISNSQVFLDYKIVKNLDLELREVEEQIANEFMTYGIYELVFTAEQMLENNYTHGIPYIIQNGYNPLRSGDVMLVLKPNYIQYGGTGSTHGSPYNYDTHVPLLFFGKGIKKGATVAPTEIPDIAPTISAMLGIAFPNGATGKPIAAVLE</sequence>
<name>E6XE08_CELAD</name>
<keyword evidence="2 4" id="KW-0479">Metal-binding</keyword>
<gene>
    <name evidence="8" type="ordered locus">Celal_0739</name>
</gene>
<accession>E6XE08</accession>
<reference evidence="8 9" key="1">
    <citation type="journal article" date="2010" name="Stand. Genomic Sci.">
        <title>Complete genome sequence of Cellulophaga algicola type strain (IC166).</title>
        <authorList>
            <person name="Abt B."/>
            <person name="Lu M."/>
            <person name="Misra M."/>
            <person name="Han C."/>
            <person name="Nolan M."/>
            <person name="Lucas S."/>
            <person name="Hammon N."/>
            <person name="Deshpande S."/>
            <person name="Cheng J.F."/>
            <person name="Tapia R."/>
            <person name="Goodwin L."/>
            <person name="Pitluck S."/>
            <person name="Liolios K."/>
            <person name="Pagani I."/>
            <person name="Ivanova N."/>
            <person name="Mavromatis K."/>
            <person name="Ovchinikova G."/>
            <person name="Pati A."/>
            <person name="Chen A."/>
            <person name="Palaniappan K."/>
            <person name="Land M."/>
            <person name="Hauser L."/>
            <person name="Chang Y.J."/>
            <person name="Jeffries C.D."/>
            <person name="Detter J.C."/>
            <person name="Brambilla E."/>
            <person name="Rohde M."/>
            <person name="Tindall B.J."/>
            <person name="Goker M."/>
            <person name="Woyke T."/>
            <person name="Bristow J."/>
            <person name="Eisen J.A."/>
            <person name="Markowitz V."/>
            <person name="Hugenholtz P."/>
            <person name="Kyrpides N.C."/>
            <person name="Klenk H.P."/>
            <person name="Lapidus A."/>
        </authorList>
    </citation>
    <scope>NUCLEOTIDE SEQUENCE [LARGE SCALE GENOMIC DNA]</scope>
    <source>
        <strain evidence="9">DSM 14237 / IC166 / ACAM 630</strain>
    </source>
</reference>
<dbReference type="eggNOG" id="COG1524">
    <property type="taxonomic scope" value="Bacteria"/>
</dbReference>
<dbReference type="PIRSF" id="PIRSF031924">
    <property type="entry name" value="Pi-irrepressible_AP"/>
    <property type="match status" value="1"/>
</dbReference>
<evidence type="ECO:0000256" key="6">
    <source>
        <dbReference type="PIRSR" id="PIRSR031924-51"/>
    </source>
</evidence>
<dbReference type="Gene3D" id="3.40.720.10">
    <property type="entry name" value="Alkaline Phosphatase, subunit A"/>
    <property type="match status" value="1"/>
</dbReference>
<feature type="chain" id="PRO_5003215673" evidence="7">
    <location>
        <begin position="25"/>
        <end position="561"/>
    </location>
</feature>
<evidence type="ECO:0000256" key="5">
    <source>
        <dbReference type="PIRSR" id="PIRSR031924-50"/>
    </source>
</evidence>
<feature type="binding site" evidence="6">
    <location>
        <position position="116"/>
    </location>
    <ligand>
        <name>substrate</name>
    </ligand>
</feature>
<keyword evidence="3 7" id="KW-0732">Signal</keyword>
<dbReference type="InterPro" id="IPR002591">
    <property type="entry name" value="Phosphodiest/P_Trfase"/>
</dbReference>
<keyword evidence="1 5" id="KW-0597">Phosphoprotein</keyword>